<dbReference type="PANTHER" id="PTHR23514:SF3">
    <property type="entry name" value="BYPASS OF STOP CODON PROTEIN 6"/>
    <property type="match status" value="1"/>
</dbReference>
<evidence type="ECO:0000256" key="5">
    <source>
        <dbReference type="ARBA" id="ARBA00022989"/>
    </source>
</evidence>
<dbReference type="SUPFAM" id="SSF103473">
    <property type="entry name" value="MFS general substrate transporter"/>
    <property type="match status" value="1"/>
</dbReference>
<dbReference type="GO" id="GO:0022857">
    <property type="term" value="F:transmembrane transporter activity"/>
    <property type="evidence" value="ECO:0007669"/>
    <property type="project" value="InterPro"/>
</dbReference>
<dbReference type="OrthoDB" id="413079at2759"/>
<evidence type="ECO:0000256" key="6">
    <source>
        <dbReference type="ARBA" id="ARBA00023136"/>
    </source>
</evidence>
<feature type="transmembrane region" description="Helical" evidence="7">
    <location>
        <begin position="364"/>
        <end position="381"/>
    </location>
</feature>
<feature type="transmembrane region" description="Helical" evidence="7">
    <location>
        <begin position="112"/>
        <end position="129"/>
    </location>
</feature>
<keyword evidence="6 7" id="KW-0472">Membrane</keyword>
<feature type="transmembrane region" description="Helical" evidence="7">
    <location>
        <begin position="276"/>
        <end position="299"/>
    </location>
</feature>
<feature type="domain" description="Major facilitator superfamily (MFS) profile" evidence="8">
    <location>
        <begin position="49"/>
        <end position="451"/>
    </location>
</feature>
<feature type="transmembrane region" description="Helical" evidence="7">
    <location>
        <begin position="159"/>
        <end position="179"/>
    </location>
</feature>
<evidence type="ECO:0000313" key="10">
    <source>
        <dbReference type="Proteomes" id="UP000623467"/>
    </source>
</evidence>
<feature type="transmembrane region" description="Helical" evidence="7">
    <location>
        <begin position="82"/>
        <end position="105"/>
    </location>
</feature>
<dbReference type="Proteomes" id="UP000623467">
    <property type="component" value="Unassembled WGS sequence"/>
</dbReference>
<protein>
    <submittedName>
        <fullName evidence="9">MFS domain-containing protein</fullName>
    </submittedName>
</protein>
<dbReference type="InterPro" id="IPR051788">
    <property type="entry name" value="MFS_Transporter"/>
</dbReference>
<evidence type="ECO:0000256" key="2">
    <source>
        <dbReference type="ARBA" id="ARBA00008335"/>
    </source>
</evidence>
<evidence type="ECO:0000256" key="3">
    <source>
        <dbReference type="ARBA" id="ARBA00022448"/>
    </source>
</evidence>
<dbReference type="PANTHER" id="PTHR23514">
    <property type="entry name" value="BYPASS OF STOP CODON PROTEIN 6"/>
    <property type="match status" value="1"/>
</dbReference>
<dbReference type="Gene3D" id="1.20.1250.20">
    <property type="entry name" value="MFS general substrate transporter like domains"/>
    <property type="match status" value="2"/>
</dbReference>
<dbReference type="InterPro" id="IPR036259">
    <property type="entry name" value="MFS_trans_sf"/>
</dbReference>
<comment type="caution">
    <text evidence="9">The sequence shown here is derived from an EMBL/GenBank/DDBJ whole genome shotgun (WGS) entry which is preliminary data.</text>
</comment>
<evidence type="ECO:0000259" key="8">
    <source>
        <dbReference type="PROSITE" id="PS50850"/>
    </source>
</evidence>
<accession>A0A8H7CXX2</accession>
<dbReference type="InterPro" id="IPR020846">
    <property type="entry name" value="MFS_dom"/>
</dbReference>
<evidence type="ECO:0000256" key="4">
    <source>
        <dbReference type="ARBA" id="ARBA00022692"/>
    </source>
</evidence>
<comment type="similarity">
    <text evidence="2">Belongs to the major facilitator superfamily.</text>
</comment>
<evidence type="ECO:0000256" key="1">
    <source>
        <dbReference type="ARBA" id="ARBA00004127"/>
    </source>
</evidence>
<dbReference type="GO" id="GO:0012505">
    <property type="term" value="C:endomembrane system"/>
    <property type="evidence" value="ECO:0007669"/>
    <property type="project" value="UniProtKB-SubCell"/>
</dbReference>
<keyword evidence="5 7" id="KW-1133">Transmembrane helix</keyword>
<dbReference type="InterPro" id="IPR011701">
    <property type="entry name" value="MFS"/>
</dbReference>
<comment type="subcellular location">
    <subcellularLocation>
        <location evidence="1">Endomembrane system</location>
        <topology evidence="1">Multi-pass membrane protein</topology>
    </subcellularLocation>
</comment>
<feature type="transmembrane region" description="Helical" evidence="7">
    <location>
        <begin position="135"/>
        <end position="152"/>
    </location>
</feature>
<feature type="transmembrane region" description="Helical" evidence="7">
    <location>
        <begin position="311"/>
        <end position="330"/>
    </location>
</feature>
<evidence type="ECO:0000313" key="9">
    <source>
        <dbReference type="EMBL" id="KAF7351433.1"/>
    </source>
</evidence>
<proteinExistence type="inferred from homology"/>
<keyword evidence="3" id="KW-0813">Transport</keyword>
<organism evidence="9 10">
    <name type="scientific">Mycena sanguinolenta</name>
    <dbReference type="NCBI Taxonomy" id="230812"/>
    <lineage>
        <taxon>Eukaryota</taxon>
        <taxon>Fungi</taxon>
        <taxon>Dikarya</taxon>
        <taxon>Basidiomycota</taxon>
        <taxon>Agaricomycotina</taxon>
        <taxon>Agaricomycetes</taxon>
        <taxon>Agaricomycetidae</taxon>
        <taxon>Agaricales</taxon>
        <taxon>Marasmiineae</taxon>
        <taxon>Mycenaceae</taxon>
        <taxon>Mycena</taxon>
    </lineage>
</organism>
<evidence type="ECO:0000256" key="7">
    <source>
        <dbReference type="SAM" id="Phobius"/>
    </source>
</evidence>
<name>A0A8H7CXX2_9AGAR</name>
<gene>
    <name evidence="9" type="ORF">MSAN_01575300</name>
</gene>
<keyword evidence="4 7" id="KW-0812">Transmembrane</keyword>
<sequence length="451" mass="48796">MEIPPLSSGIGPSLPATPDESVKTLSLNIQRDEGQSASSRNHVIRARLHLCAVYFSMFLSGWNDGSNGPLIPRMQKVYDVGFLLVSLTFVVSCIGFLLGALMNVYFTDRVGFGRMLVLGAFLQVAAYSIQAPAPPFPLFVISFSLSGFGVGVQNAQTNAYVASLGLNSELYMGMLHASYGHYLRFMGGNSLTFVHTGGGALSSPLLATQFAQMKHWSFHYLVSLGLALYNVIMLTLIFRGRTHDECLSLIGQPTGEKNTSDHSNFRQILSLKNVHIMAFFTFIYVGVEVTIGGWITTYIIDVRNGGPSSGYISSGFFGGIMVGRLALLWVNQKVGETRVMYLYALLAIGLELVVWLVPSLIGDAVAAAFIGVFLGPMYPIVMNHAGRVFPRRLLSGSIGWIAGFGQTGSALLPFITGAVASKAGIKALQPLLISMMGMFPILWALVPRKID</sequence>
<dbReference type="FunFam" id="1.20.1250.20:FF:000286">
    <property type="entry name" value="MFS efflux transporter"/>
    <property type="match status" value="1"/>
</dbReference>
<dbReference type="EMBL" id="JACAZH010000013">
    <property type="protein sequence ID" value="KAF7351433.1"/>
    <property type="molecule type" value="Genomic_DNA"/>
</dbReference>
<feature type="transmembrane region" description="Helical" evidence="7">
    <location>
        <begin position="218"/>
        <end position="238"/>
    </location>
</feature>
<dbReference type="PROSITE" id="PS50850">
    <property type="entry name" value="MFS"/>
    <property type="match status" value="1"/>
</dbReference>
<reference evidence="9" key="1">
    <citation type="submission" date="2020-05" db="EMBL/GenBank/DDBJ databases">
        <title>Mycena genomes resolve the evolution of fungal bioluminescence.</title>
        <authorList>
            <person name="Tsai I.J."/>
        </authorList>
    </citation>
    <scope>NUCLEOTIDE SEQUENCE</scope>
    <source>
        <strain evidence="9">160909Yilan</strain>
    </source>
</reference>
<dbReference type="GO" id="GO:0016020">
    <property type="term" value="C:membrane"/>
    <property type="evidence" value="ECO:0007669"/>
    <property type="project" value="TreeGrafter"/>
</dbReference>
<feature type="transmembrane region" description="Helical" evidence="7">
    <location>
        <begin position="339"/>
        <end position="358"/>
    </location>
</feature>
<dbReference type="Pfam" id="PF07690">
    <property type="entry name" value="MFS_1"/>
    <property type="match status" value="1"/>
</dbReference>
<feature type="transmembrane region" description="Helical" evidence="7">
    <location>
        <begin position="427"/>
        <end position="446"/>
    </location>
</feature>
<keyword evidence="10" id="KW-1185">Reference proteome</keyword>
<dbReference type="AlphaFoldDB" id="A0A8H7CXX2"/>
<feature type="transmembrane region" description="Helical" evidence="7">
    <location>
        <begin position="393"/>
        <end position="415"/>
    </location>
</feature>